<protein>
    <submittedName>
        <fullName evidence="2">PQQ-binding-like beta-propeller repeat protein</fullName>
    </submittedName>
</protein>
<dbReference type="SUPFAM" id="SSF50998">
    <property type="entry name" value="Quinoprotein alcohol dehydrogenase-like"/>
    <property type="match status" value="1"/>
</dbReference>
<dbReference type="SMART" id="SM00564">
    <property type="entry name" value="PQQ"/>
    <property type="match status" value="6"/>
</dbReference>
<reference evidence="2" key="1">
    <citation type="submission" date="2021-08" db="EMBL/GenBank/DDBJ databases">
        <authorList>
            <person name="Nwanade C."/>
            <person name="Wang M."/>
            <person name="Masoudi A."/>
            <person name="Yu Z."/>
            <person name="Liu J."/>
        </authorList>
    </citation>
    <scope>NUCLEOTIDE SEQUENCE</scope>
    <source>
        <strain evidence="2">S056</strain>
    </source>
</reference>
<dbReference type="Proteomes" id="UP001057991">
    <property type="component" value="Chromosome"/>
</dbReference>
<dbReference type="Gene3D" id="2.130.10.10">
    <property type="entry name" value="YVTN repeat-like/Quinoprotein amine dehydrogenase"/>
    <property type="match status" value="1"/>
</dbReference>
<dbReference type="PANTHER" id="PTHR34512">
    <property type="entry name" value="CELL SURFACE PROTEIN"/>
    <property type="match status" value="1"/>
</dbReference>
<dbReference type="InterPro" id="IPR015943">
    <property type="entry name" value="WD40/YVTN_repeat-like_dom_sf"/>
</dbReference>
<dbReference type="InterPro" id="IPR018391">
    <property type="entry name" value="PQQ_b-propeller_rpt"/>
</dbReference>
<evidence type="ECO:0000259" key="1">
    <source>
        <dbReference type="Pfam" id="PF13360"/>
    </source>
</evidence>
<accession>A0A9Q9LVW8</accession>
<dbReference type="AlphaFoldDB" id="A0A9Q9LVW8"/>
<evidence type="ECO:0000313" key="3">
    <source>
        <dbReference type="Proteomes" id="UP001057991"/>
    </source>
</evidence>
<dbReference type="InterPro" id="IPR011047">
    <property type="entry name" value="Quinoprotein_ADH-like_sf"/>
</dbReference>
<organism evidence="2 3">
    <name type="scientific">Aliiroseovarius crassostreae</name>
    <dbReference type="NCBI Taxonomy" id="154981"/>
    <lineage>
        <taxon>Bacteria</taxon>
        <taxon>Pseudomonadati</taxon>
        <taxon>Pseudomonadota</taxon>
        <taxon>Alphaproteobacteria</taxon>
        <taxon>Rhodobacterales</taxon>
        <taxon>Paracoccaceae</taxon>
        <taxon>Aliiroseovarius</taxon>
    </lineage>
</organism>
<feature type="domain" description="Pyrrolo-quinoline quinone repeat" evidence="1">
    <location>
        <begin position="142"/>
        <end position="375"/>
    </location>
</feature>
<name>A0A9Q9LVW8_9RHOB</name>
<dbReference type="InterPro" id="IPR002372">
    <property type="entry name" value="PQQ_rpt_dom"/>
</dbReference>
<gene>
    <name evidence="2" type="ORF">K3X48_04915</name>
</gene>
<sequence>MIRSVSGEVKVKLKTSTGIMVALGLLAACSPPEYILPGQREALRSPNVAVVEDAAETSATEQEEVTPDNVSAPITLPKQVNHASWTHIGGNVTHQVQHPALAASPQLVWAADIGQGNDRKHRITAEPVILDGRIFTLDSRALVVATSGAGETLWTRDLTPATDSSDDASGGGLAVAGNLLFVTSGFGTLTALDTTTGEVKWQQELAAPAHGAPSVHGGIVYVTTRDDIAWAVEAKTGKVKWRESGTPSPDGITGTSSPAVTDRLVIWPFASGEIVATLPKGGTRTWDALVTGERAGRGYALINDISAAPVVQGNVIYVGNPVGRSFALSLSGKRLWTATEGAISPIWVSGGSAFLISDEAKLVRLDATSGERIWAVDLPYFTKEKVKKRKAIYAHYGPVLAGGKLWVTSSDAVMRGFDPVDGSLVSSIALPAGAATRPAIVNGVAYVVSRDGQLLALR</sequence>
<dbReference type="Pfam" id="PF13360">
    <property type="entry name" value="PQQ_2"/>
    <property type="match status" value="1"/>
</dbReference>
<dbReference type="PROSITE" id="PS51257">
    <property type="entry name" value="PROKAR_LIPOPROTEIN"/>
    <property type="match status" value="1"/>
</dbReference>
<evidence type="ECO:0000313" key="2">
    <source>
        <dbReference type="EMBL" id="UWP96331.1"/>
    </source>
</evidence>
<dbReference type="EMBL" id="CP080776">
    <property type="protein sequence ID" value="UWP96331.1"/>
    <property type="molecule type" value="Genomic_DNA"/>
</dbReference>
<dbReference type="PANTHER" id="PTHR34512:SF30">
    <property type="entry name" value="OUTER MEMBRANE PROTEIN ASSEMBLY FACTOR BAMB"/>
    <property type="match status" value="1"/>
</dbReference>
<proteinExistence type="predicted"/>